<comment type="caution">
    <text evidence="1">The sequence shown here is derived from an EMBL/GenBank/DDBJ whole genome shotgun (WGS) entry which is preliminary data.</text>
</comment>
<dbReference type="AlphaFoldDB" id="A0AAD4I2P8"/>
<evidence type="ECO:0000313" key="2">
    <source>
        <dbReference type="Proteomes" id="UP001197093"/>
    </source>
</evidence>
<dbReference type="EMBL" id="JAHCVI010000001">
    <property type="protein sequence ID" value="KAG7290178.1"/>
    <property type="molecule type" value="Genomic_DNA"/>
</dbReference>
<reference evidence="1" key="1">
    <citation type="submission" date="2023-02" db="EMBL/GenBank/DDBJ databases">
        <authorList>
            <person name="Palmer J.M."/>
        </authorList>
    </citation>
    <scope>NUCLEOTIDE SEQUENCE</scope>
    <source>
        <strain evidence="1">FW57</strain>
    </source>
</reference>
<name>A0AAD4I2P8_9PEZI</name>
<proteinExistence type="predicted"/>
<sequence length="75" mass="8153">MGAVHEIIGPQCQALDLSDALRGVSEATVHDGLFCRLCAKQCFGLYASKTLLASQQCEGVTSEGQVHEVHDYLFR</sequence>
<organism evidence="1 2">
    <name type="scientific">Staphylotrichum longicolle</name>
    <dbReference type="NCBI Taxonomy" id="669026"/>
    <lineage>
        <taxon>Eukaryota</taxon>
        <taxon>Fungi</taxon>
        <taxon>Dikarya</taxon>
        <taxon>Ascomycota</taxon>
        <taxon>Pezizomycotina</taxon>
        <taxon>Sordariomycetes</taxon>
        <taxon>Sordariomycetidae</taxon>
        <taxon>Sordariales</taxon>
        <taxon>Chaetomiaceae</taxon>
        <taxon>Staphylotrichum</taxon>
    </lineage>
</organism>
<evidence type="ECO:0000313" key="1">
    <source>
        <dbReference type="EMBL" id="KAG7290178.1"/>
    </source>
</evidence>
<accession>A0AAD4I2P8</accession>
<protein>
    <submittedName>
        <fullName evidence="1">Uncharacterized protein</fullName>
    </submittedName>
</protein>
<dbReference type="Proteomes" id="UP001197093">
    <property type="component" value="Unassembled WGS sequence"/>
</dbReference>
<keyword evidence="2" id="KW-1185">Reference proteome</keyword>
<gene>
    <name evidence="1" type="ORF">NEMBOFW57_000176</name>
</gene>